<keyword evidence="2" id="KW-1185">Reference proteome</keyword>
<proteinExistence type="predicted"/>
<dbReference type="EMBL" id="JAUYZG010000004">
    <property type="protein sequence ID" value="KAK2908502.1"/>
    <property type="molecule type" value="Genomic_DNA"/>
</dbReference>
<protein>
    <submittedName>
        <fullName evidence="1">Uncharacterized protein</fullName>
    </submittedName>
</protein>
<name>A0AA88Q9F4_9TELE</name>
<dbReference type="AlphaFoldDB" id="A0AA88Q9F4"/>
<comment type="caution">
    <text evidence="1">The sequence shown here is derived from an EMBL/GenBank/DDBJ whole genome shotgun (WGS) entry which is preliminary data.</text>
</comment>
<evidence type="ECO:0000313" key="2">
    <source>
        <dbReference type="Proteomes" id="UP001187343"/>
    </source>
</evidence>
<accession>A0AA88Q9F4</accession>
<reference evidence="1" key="1">
    <citation type="submission" date="2023-08" db="EMBL/GenBank/DDBJ databases">
        <title>Chromosome-level Genome Assembly of mud carp (Cirrhinus molitorella).</title>
        <authorList>
            <person name="Liu H."/>
        </authorList>
    </citation>
    <scope>NUCLEOTIDE SEQUENCE</scope>
    <source>
        <strain evidence="1">Prfri</strain>
        <tissue evidence="1">Muscle</tissue>
    </source>
</reference>
<organism evidence="1 2">
    <name type="scientific">Cirrhinus molitorella</name>
    <name type="common">mud carp</name>
    <dbReference type="NCBI Taxonomy" id="172907"/>
    <lineage>
        <taxon>Eukaryota</taxon>
        <taxon>Metazoa</taxon>
        <taxon>Chordata</taxon>
        <taxon>Craniata</taxon>
        <taxon>Vertebrata</taxon>
        <taxon>Euteleostomi</taxon>
        <taxon>Actinopterygii</taxon>
        <taxon>Neopterygii</taxon>
        <taxon>Teleostei</taxon>
        <taxon>Ostariophysi</taxon>
        <taxon>Cypriniformes</taxon>
        <taxon>Cyprinidae</taxon>
        <taxon>Labeoninae</taxon>
        <taxon>Labeonini</taxon>
        <taxon>Cirrhinus</taxon>
    </lineage>
</organism>
<dbReference type="Proteomes" id="UP001187343">
    <property type="component" value="Unassembled WGS sequence"/>
</dbReference>
<evidence type="ECO:0000313" key="1">
    <source>
        <dbReference type="EMBL" id="KAK2908502.1"/>
    </source>
</evidence>
<sequence>MRLEYSITISDGYYVVSDGVAVLLTAFNEAVVRVLEAGGGVLLYEISSGSVVQSWRPGRRWIAALPANNRRQNRLVATSAAVLGVTFAEYHLTAHLRSYPVIRSISSALKVGLQQYGGARGAALGGGPEAWGP</sequence>
<gene>
    <name evidence="1" type="ORF">Q8A67_004339</name>
</gene>